<dbReference type="Proteomes" id="UP000298663">
    <property type="component" value="Unassembled WGS sequence"/>
</dbReference>
<evidence type="ECO:0000313" key="2">
    <source>
        <dbReference type="EMBL" id="TKR81922.1"/>
    </source>
</evidence>
<dbReference type="OrthoDB" id="5800746at2759"/>
<evidence type="ECO:0000313" key="3">
    <source>
        <dbReference type="Proteomes" id="UP000298663"/>
    </source>
</evidence>
<feature type="chain" id="PRO_5020920238" evidence="1">
    <location>
        <begin position="24"/>
        <end position="76"/>
    </location>
</feature>
<accession>A0A4U5NGS7</accession>
<comment type="caution">
    <text evidence="2">The sequence shown here is derived from an EMBL/GenBank/DDBJ whole genome shotgun (WGS) entry which is preliminary data.</text>
</comment>
<dbReference type="AlphaFoldDB" id="A0A4U5NGS7"/>
<reference evidence="2 3" key="1">
    <citation type="journal article" date="2015" name="Genome Biol.">
        <title>Comparative genomics of Steinernema reveals deeply conserved gene regulatory networks.</title>
        <authorList>
            <person name="Dillman A.R."/>
            <person name="Macchietto M."/>
            <person name="Porter C.F."/>
            <person name="Rogers A."/>
            <person name="Williams B."/>
            <person name="Antoshechkin I."/>
            <person name="Lee M.M."/>
            <person name="Goodwin Z."/>
            <person name="Lu X."/>
            <person name="Lewis E.E."/>
            <person name="Goodrich-Blair H."/>
            <person name="Stock S.P."/>
            <person name="Adams B.J."/>
            <person name="Sternberg P.W."/>
            <person name="Mortazavi A."/>
        </authorList>
    </citation>
    <scope>NUCLEOTIDE SEQUENCE [LARGE SCALE GENOMIC DNA]</scope>
    <source>
        <strain evidence="2 3">ALL</strain>
    </source>
</reference>
<proteinExistence type="predicted"/>
<organism evidence="2 3">
    <name type="scientific">Steinernema carpocapsae</name>
    <name type="common">Entomopathogenic nematode</name>
    <dbReference type="NCBI Taxonomy" id="34508"/>
    <lineage>
        <taxon>Eukaryota</taxon>
        <taxon>Metazoa</taxon>
        <taxon>Ecdysozoa</taxon>
        <taxon>Nematoda</taxon>
        <taxon>Chromadorea</taxon>
        <taxon>Rhabditida</taxon>
        <taxon>Tylenchina</taxon>
        <taxon>Panagrolaimomorpha</taxon>
        <taxon>Strongyloidoidea</taxon>
        <taxon>Steinernematidae</taxon>
        <taxon>Steinernema</taxon>
    </lineage>
</organism>
<evidence type="ECO:0000256" key="1">
    <source>
        <dbReference type="SAM" id="SignalP"/>
    </source>
</evidence>
<feature type="signal peptide" evidence="1">
    <location>
        <begin position="1"/>
        <end position="23"/>
    </location>
</feature>
<name>A0A4U5NGS7_STECR</name>
<keyword evidence="3" id="KW-1185">Reference proteome</keyword>
<keyword evidence="1" id="KW-0732">Signal</keyword>
<protein>
    <submittedName>
        <fullName evidence="2">Uncharacterized protein</fullName>
    </submittedName>
</protein>
<reference evidence="2 3" key="2">
    <citation type="journal article" date="2019" name="G3 (Bethesda)">
        <title>Hybrid Assembly of the Genome of the Entomopathogenic Nematode Steinernema carpocapsae Identifies the X-Chromosome.</title>
        <authorList>
            <person name="Serra L."/>
            <person name="Macchietto M."/>
            <person name="Macias-Munoz A."/>
            <person name="McGill C.J."/>
            <person name="Rodriguez I.M."/>
            <person name="Rodriguez B."/>
            <person name="Murad R."/>
            <person name="Mortazavi A."/>
        </authorList>
    </citation>
    <scope>NUCLEOTIDE SEQUENCE [LARGE SCALE GENOMIC DNA]</scope>
    <source>
        <strain evidence="2 3">ALL</strain>
    </source>
</reference>
<dbReference type="EMBL" id="AZBU02000004">
    <property type="protein sequence ID" value="TKR81922.1"/>
    <property type="molecule type" value="Genomic_DNA"/>
</dbReference>
<gene>
    <name evidence="2" type="ORF">L596_015717</name>
</gene>
<sequence>MQLFSFVASLFVVLFALLPNFSALPMIASPNSKAHNYISSYDFEPNSDEAAFLAAFQQFRPMQKKWNRLEPSIRFF</sequence>